<accession>A0A5C4JD14</accession>
<evidence type="ECO:0000256" key="8">
    <source>
        <dbReference type="ARBA" id="ARBA00048679"/>
    </source>
</evidence>
<protein>
    <recommendedName>
        <fullName evidence="1">non-specific serine/threonine protein kinase</fullName>
        <ecNumber evidence="1">2.7.11.1</ecNumber>
    </recommendedName>
</protein>
<keyword evidence="4" id="KW-0547">Nucleotide-binding</keyword>
<evidence type="ECO:0000256" key="4">
    <source>
        <dbReference type="ARBA" id="ARBA00022741"/>
    </source>
</evidence>
<sequence length="868" mass="94110">MDKGYELYCLADKLFYDAPPVTRSTDFEITQRDLPAGWEQILGDEWVVYDPPQSRTPLQGWKVHVSGCAESAAEILSGTWEYCVDNHIEFKHLRGPGTLRMRNAKYAPRGASGKLVTIYPEDERELERVLAELGARLDGLAGPYILSDLRIGSGPLHVRYGGFAERRCLDEQGKLVAALENGAGELVPDRREPIFSVPDWVTLPACLEPHLKARAATTTTDLPYQITKALHFSNGGGVYEATDTRSGRKVVLKEGRPHAGLAADGADAVTRIERERDVLRKLDGIDGVPAALDWFTLGEHHFLVQEFIEGRTLNTFFAERHPMLDPDPDPEKTAAYTEWALRVYEGVERVVAAIHERGVAFNDLHMFNVMVRPDDSAALIDFETAAPASDGGRQTLANPAFLAPPDRRGADVDLYSLACLRIALFVPLTTLFVIDRGKAPQLADLIAANFPVPRPFLDEAVEQITRGAAPVAAPEFVPDARGWKRARESLSLAIRASATLERADRLFPGDPEQFDGASLGLAHGAAGVLYALGATGAGRLPAHEEWLAARAADPRRGTGIGLYDGLLGAAYVLARLGRGEDALTAAGHCLNERWERLGDDLYGGLPGMALALDDLADTTGETSLRDEARRAAEIVAGRAAGGRSPRPGLMHGGAGAALMFVRSYERTGDAGLLDLAAAALRRDLAACVTDHNGALHVDQGSRVFPYLGRGSVGIGLVLDEYLALRPDEEFEEARRAIRVAAMSRYYAQPSLFGGRAGMLLYLARHGRDDPRVAGHVRDLAWHALPYADGLAFPGEHMYRLSMDLATGTAGVLLALGAALHDPAPSLPFFRTAEHRWGDDPHPPVRSAQPDELPVVSSTAATSIQPERR</sequence>
<dbReference type="InterPro" id="IPR058053">
    <property type="entry name" value="RamC_C"/>
</dbReference>
<evidence type="ECO:0000256" key="5">
    <source>
        <dbReference type="ARBA" id="ARBA00022777"/>
    </source>
</evidence>
<comment type="catalytic activity">
    <reaction evidence="8">
        <text>L-seryl-[protein] + ATP = O-phospho-L-seryl-[protein] + ADP + H(+)</text>
        <dbReference type="Rhea" id="RHEA:17989"/>
        <dbReference type="Rhea" id="RHEA-COMP:9863"/>
        <dbReference type="Rhea" id="RHEA-COMP:11604"/>
        <dbReference type="ChEBI" id="CHEBI:15378"/>
        <dbReference type="ChEBI" id="CHEBI:29999"/>
        <dbReference type="ChEBI" id="CHEBI:30616"/>
        <dbReference type="ChEBI" id="CHEBI:83421"/>
        <dbReference type="ChEBI" id="CHEBI:456216"/>
        <dbReference type="EC" id="2.7.11.1"/>
    </reaction>
</comment>
<keyword evidence="3" id="KW-0808">Transferase</keyword>
<dbReference type="InterPro" id="IPR000719">
    <property type="entry name" value="Prot_kinase_dom"/>
</dbReference>
<dbReference type="GO" id="GO:0005524">
    <property type="term" value="F:ATP binding"/>
    <property type="evidence" value="ECO:0007669"/>
    <property type="project" value="UniProtKB-KW"/>
</dbReference>
<dbReference type="GO" id="GO:0031179">
    <property type="term" value="P:peptide modification"/>
    <property type="evidence" value="ECO:0007669"/>
    <property type="project" value="InterPro"/>
</dbReference>
<gene>
    <name evidence="11" type="ORF">ETD83_15480</name>
</gene>
<evidence type="ECO:0000256" key="9">
    <source>
        <dbReference type="SAM" id="MobiDB-lite"/>
    </source>
</evidence>
<dbReference type="AlphaFoldDB" id="A0A5C4JD14"/>
<dbReference type="SMART" id="SM00220">
    <property type="entry name" value="S_TKc"/>
    <property type="match status" value="1"/>
</dbReference>
<evidence type="ECO:0000259" key="10">
    <source>
        <dbReference type="PROSITE" id="PS50011"/>
    </source>
</evidence>
<organism evidence="11 12">
    <name type="scientific">Actinomadura soli</name>
    <dbReference type="NCBI Taxonomy" id="2508997"/>
    <lineage>
        <taxon>Bacteria</taxon>
        <taxon>Bacillati</taxon>
        <taxon>Actinomycetota</taxon>
        <taxon>Actinomycetes</taxon>
        <taxon>Streptosporangiales</taxon>
        <taxon>Thermomonosporaceae</taxon>
        <taxon>Actinomadura</taxon>
    </lineage>
</organism>
<dbReference type="InterPro" id="IPR053524">
    <property type="entry name" value="Aerial_hyphae_peptide-synth"/>
</dbReference>
<dbReference type="PANTHER" id="PTHR24363">
    <property type="entry name" value="SERINE/THREONINE PROTEIN KINASE"/>
    <property type="match status" value="1"/>
</dbReference>
<dbReference type="SUPFAM" id="SSF158745">
    <property type="entry name" value="LanC-like"/>
    <property type="match status" value="1"/>
</dbReference>
<dbReference type="SUPFAM" id="SSF56112">
    <property type="entry name" value="Protein kinase-like (PK-like)"/>
    <property type="match status" value="1"/>
</dbReference>
<feature type="compositionally biased region" description="Basic and acidic residues" evidence="9">
    <location>
        <begin position="832"/>
        <end position="842"/>
    </location>
</feature>
<evidence type="ECO:0000256" key="6">
    <source>
        <dbReference type="ARBA" id="ARBA00022840"/>
    </source>
</evidence>
<dbReference type="EC" id="2.7.11.1" evidence="1"/>
<dbReference type="NCBIfam" id="NF038151">
    <property type="entry name" value="lanthi_synth_III"/>
    <property type="match status" value="1"/>
</dbReference>
<dbReference type="Pfam" id="PF00069">
    <property type="entry name" value="Pkinase"/>
    <property type="match status" value="1"/>
</dbReference>
<keyword evidence="12" id="KW-1185">Reference proteome</keyword>
<dbReference type="InterPro" id="IPR011009">
    <property type="entry name" value="Kinase-like_dom_sf"/>
</dbReference>
<keyword evidence="2" id="KW-0723">Serine/threonine-protein kinase</keyword>
<dbReference type="CDD" id="cd04791">
    <property type="entry name" value="LanC_SerThrkinase"/>
    <property type="match status" value="1"/>
</dbReference>
<keyword evidence="6" id="KW-0067">ATP-binding</keyword>
<keyword evidence="5" id="KW-0418">Kinase</keyword>
<proteinExistence type="predicted"/>
<evidence type="ECO:0000256" key="7">
    <source>
        <dbReference type="ARBA" id="ARBA00047899"/>
    </source>
</evidence>
<feature type="region of interest" description="Disordered" evidence="9">
    <location>
        <begin position="832"/>
        <end position="868"/>
    </location>
</feature>
<dbReference type="SMART" id="SM01260">
    <property type="entry name" value="LANC_like"/>
    <property type="match status" value="1"/>
</dbReference>
<comment type="caution">
    <text evidence="11">The sequence shown here is derived from an EMBL/GenBank/DDBJ whole genome shotgun (WGS) entry which is preliminary data.</text>
</comment>
<evidence type="ECO:0000256" key="1">
    <source>
        <dbReference type="ARBA" id="ARBA00012513"/>
    </source>
</evidence>
<dbReference type="InterPro" id="IPR057929">
    <property type="entry name" value="RamC_N"/>
</dbReference>
<evidence type="ECO:0000256" key="2">
    <source>
        <dbReference type="ARBA" id="ARBA00022527"/>
    </source>
</evidence>
<dbReference type="PANTHER" id="PTHR24363:SF0">
    <property type="entry name" value="SERINE_THREONINE KINASE LIKE DOMAIN CONTAINING 1"/>
    <property type="match status" value="1"/>
</dbReference>
<dbReference type="Pfam" id="PF25816">
    <property type="entry name" value="RamC_N"/>
    <property type="match status" value="1"/>
</dbReference>
<feature type="compositionally biased region" description="Polar residues" evidence="9">
    <location>
        <begin position="855"/>
        <end position="868"/>
    </location>
</feature>
<dbReference type="OrthoDB" id="1492512at2"/>
<dbReference type="PROSITE" id="PS50011">
    <property type="entry name" value="PROTEIN_KINASE_DOM"/>
    <property type="match status" value="1"/>
</dbReference>
<dbReference type="Gene3D" id="1.10.510.10">
    <property type="entry name" value="Transferase(Phosphotransferase) domain 1"/>
    <property type="match status" value="1"/>
</dbReference>
<comment type="catalytic activity">
    <reaction evidence="7">
        <text>L-threonyl-[protein] + ATP = O-phospho-L-threonyl-[protein] + ADP + H(+)</text>
        <dbReference type="Rhea" id="RHEA:46608"/>
        <dbReference type="Rhea" id="RHEA-COMP:11060"/>
        <dbReference type="Rhea" id="RHEA-COMP:11605"/>
        <dbReference type="ChEBI" id="CHEBI:15378"/>
        <dbReference type="ChEBI" id="CHEBI:30013"/>
        <dbReference type="ChEBI" id="CHEBI:30616"/>
        <dbReference type="ChEBI" id="CHEBI:61977"/>
        <dbReference type="ChEBI" id="CHEBI:456216"/>
        <dbReference type="EC" id="2.7.11.1"/>
    </reaction>
</comment>
<dbReference type="Proteomes" id="UP000309174">
    <property type="component" value="Unassembled WGS sequence"/>
</dbReference>
<dbReference type="GO" id="GO:0004674">
    <property type="term" value="F:protein serine/threonine kinase activity"/>
    <property type="evidence" value="ECO:0007669"/>
    <property type="project" value="UniProtKB-KW"/>
</dbReference>
<feature type="domain" description="Protein kinase" evidence="10">
    <location>
        <begin position="224"/>
        <end position="526"/>
    </location>
</feature>
<dbReference type="EMBL" id="VCKW01000068">
    <property type="protein sequence ID" value="TMR01056.1"/>
    <property type="molecule type" value="Genomic_DNA"/>
</dbReference>
<reference evidence="11 12" key="1">
    <citation type="submission" date="2019-05" db="EMBL/GenBank/DDBJ databases">
        <title>Draft genome sequence of Actinomadura sp. 14C53.</title>
        <authorList>
            <person name="Saricaoglu S."/>
            <person name="Isik K."/>
        </authorList>
    </citation>
    <scope>NUCLEOTIDE SEQUENCE [LARGE SCALE GENOMIC DNA]</scope>
    <source>
        <strain evidence="11 12">14C53</strain>
    </source>
</reference>
<dbReference type="RefSeq" id="WP_138645827.1">
    <property type="nucleotide sequence ID" value="NZ_VCKW01000068.1"/>
</dbReference>
<dbReference type="Gene3D" id="1.50.10.20">
    <property type="match status" value="2"/>
</dbReference>
<evidence type="ECO:0000313" key="11">
    <source>
        <dbReference type="EMBL" id="TMR01056.1"/>
    </source>
</evidence>
<evidence type="ECO:0000313" key="12">
    <source>
        <dbReference type="Proteomes" id="UP000309174"/>
    </source>
</evidence>
<dbReference type="InterPro" id="IPR007822">
    <property type="entry name" value="LANC-like"/>
</dbReference>
<evidence type="ECO:0000256" key="3">
    <source>
        <dbReference type="ARBA" id="ARBA00022679"/>
    </source>
</evidence>
<name>A0A5C4JD14_9ACTN</name>